<evidence type="ECO:0000313" key="13">
    <source>
        <dbReference type="EMBL" id="EAR82571.1"/>
    </source>
</evidence>
<dbReference type="OrthoDB" id="952271at2759"/>
<dbReference type="GO" id="GO:0005737">
    <property type="term" value="C:cytoplasm"/>
    <property type="evidence" value="ECO:0007669"/>
    <property type="project" value="UniProtKB-ARBA"/>
</dbReference>
<keyword evidence="6" id="KW-0862">Zinc</keyword>
<dbReference type="Pfam" id="PF22456">
    <property type="entry name" value="PqqF-like_C_4"/>
    <property type="match status" value="1"/>
</dbReference>
<dbReference type="InterPro" id="IPR011765">
    <property type="entry name" value="Pept_M16_N"/>
</dbReference>
<dbReference type="InterPro" id="IPR007863">
    <property type="entry name" value="Peptidase_M16_C"/>
</dbReference>
<dbReference type="InterPro" id="IPR001431">
    <property type="entry name" value="Pept_M16_Zn_BS"/>
</dbReference>
<gene>
    <name evidence="13" type="ORF">TTHERM_01108740</name>
</gene>
<evidence type="ECO:0000259" key="10">
    <source>
        <dbReference type="Pfam" id="PF05193"/>
    </source>
</evidence>
<dbReference type="KEGG" id="tet:TTHERM_01108740"/>
<feature type="domain" description="Peptidase M16 middle/third" evidence="11">
    <location>
        <begin position="371"/>
        <end position="655"/>
    </location>
</feature>
<dbReference type="Pfam" id="PF05193">
    <property type="entry name" value="Peptidase_M16_C"/>
    <property type="match status" value="1"/>
</dbReference>
<keyword evidence="5" id="KW-0378">Hydrolase</keyword>
<dbReference type="AlphaFoldDB" id="Q22B82"/>
<evidence type="ECO:0000256" key="2">
    <source>
        <dbReference type="ARBA" id="ARBA00007261"/>
    </source>
</evidence>
<evidence type="ECO:0000256" key="6">
    <source>
        <dbReference type="ARBA" id="ARBA00022833"/>
    </source>
</evidence>
<dbReference type="OMA" id="FLECYIH"/>
<dbReference type="GeneID" id="7829601"/>
<evidence type="ECO:0000256" key="8">
    <source>
        <dbReference type="RuleBase" id="RU004447"/>
    </source>
</evidence>
<feature type="domain" description="Coenzyme PQQ synthesis protein F-like C-terminal lobe" evidence="12">
    <location>
        <begin position="765"/>
        <end position="863"/>
    </location>
</feature>
<evidence type="ECO:0000256" key="4">
    <source>
        <dbReference type="ARBA" id="ARBA00022723"/>
    </source>
</evidence>
<protein>
    <submittedName>
        <fullName evidence="13">Insulysin, insulin-degrading enzyme</fullName>
    </submittedName>
</protein>
<evidence type="ECO:0000313" key="14">
    <source>
        <dbReference type="Proteomes" id="UP000009168"/>
    </source>
</evidence>
<dbReference type="PROSITE" id="PS00143">
    <property type="entry name" value="INSULINASE"/>
    <property type="match status" value="1"/>
</dbReference>
<evidence type="ECO:0000259" key="11">
    <source>
        <dbReference type="Pfam" id="PF16187"/>
    </source>
</evidence>
<dbReference type="EMBL" id="GG662465">
    <property type="protein sequence ID" value="EAR82571.1"/>
    <property type="molecule type" value="Genomic_DNA"/>
</dbReference>
<sequence>MSVTLQQPVASKSDDRKYKLIKLPVNDIEILLISDPTTDKSSAAVNVNAGQLQDPIERQGLAHFLEHMLFLGTKKYPDASQFDQHLNQYSGYSNAFTALDQTNYFFHCSNAGFKEALDRFAWFFIEPLFTKELTSREMNAVNSENQKNLQQDLWREYQLNRSTSKEGNPFNKFGTGNLETLNFESTREDLIKFYNQYYSSNLTKVVILSNETLEELETQAVELFSQIPNRKLPKPVYKESPFDSTNLKKFLKIVPCKQEKRLKFSWVLPNYEKNYRKNPTKLFSYLYGHEGEHSLLSALMDAGYAEALRSSESQIMGLFSQLSVTVVLTEQGFENYEKVINFVSAYTKMLKEKANQQWVYDEFKNISQLKFDFKDKEEPIDYTYEIATAMQECEYIDILRTDNAPEPYDKDLLQSALDALIVDNLRITLISPTLTEECNLTEKYYQTKYSIEPISESIIKAFENPQIPHDSKKMDLPPKNTLLPQKFDLFTSETDAPPKDLLNNEFIELWYKQDSQFKIPKVTLKLRFKNNDCGLGLTARAEVQTKLWTNLFNEFTRELRYQAEMALLDSNLEFKQELTLTVDGFSDSITNFMELYLQKLVEFDVSKLQKEFQIQLNKLQKDLKNFFKQPPYQQGNTYNEYFLQTRTFSPKQLQEESLNIQFDTFVEFSTNFLKALRLELLIGGSLTSESALNIGNICTAHIFEKRGAKPVKKSDLIDRRVIQPAVDQVYVYTETLGEEETNNYICANYEDGESVSVRSRVIMELLGNVFSESFFTQLRTNECLGYICWSRTNAIRGVGFVRFIIQSDVQPPQYLASRIHSFLQQQKIRLEELTSEQFEKIRAAVEVDIREKDFSIKKQTERYFEYIVQHHYTFDLKEKMIEELKKIKLADLVQAFKKIFFTNKRCSQLHLVSPKHVEQNALYMKVTQPYSGFENITNPESIKFKCSLHPDYYTYKI</sequence>
<evidence type="ECO:0000259" key="12">
    <source>
        <dbReference type="Pfam" id="PF22456"/>
    </source>
</evidence>
<evidence type="ECO:0000256" key="7">
    <source>
        <dbReference type="ARBA" id="ARBA00023049"/>
    </source>
</evidence>
<proteinExistence type="inferred from homology"/>
<dbReference type="PANTHER" id="PTHR43690:SF18">
    <property type="entry name" value="INSULIN-DEGRADING ENZYME-RELATED"/>
    <property type="match status" value="1"/>
</dbReference>
<evidence type="ECO:0000256" key="1">
    <source>
        <dbReference type="ARBA" id="ARBA00001947"/>
    </source>
</evidence>
<dbReference type="InParanoid" id="Q22B82"/>
<dbReference type="Proteomes" id="UP000009168">
    <property type="component" value="Unassembled WGS sequence"/>
</dbReference>
<dbReference type="Pfam" id="PF16187">
    <property type="entry name" value="Peptidase_M16_M"/>
    <property type="match status" value="1"/>
</dbReference>
<keyword evidence="7" id="KW-0482">Metalloprotease</keyword>
<evidence type="ECO:0000256" key="3">
    <source>
        <dbReference type="ARBA" id="ARBA00022670"/>
    </source>
</evidence>
<dbReference type="InterPro" id="IPR054734">
    <property type="entry name" value="PqqF-like_C_4"/>
</dbReference>
<dbReference type="GO" id="GO:0004222">
    <property type="term" value="F:metalloendopeptidase activity"/>
    <property type="evidence" value="ECO:0007669"/>
    <property type="project" value="InterPro"/>
</dbReference>
<comment type="similarity">
    <text evidence="2 8">Belongs to the peptidase M16 family.</text>
</comment>
<dbReference type="eggNOG" id="KOG0959">
    <property type="taxonomic scope" value="Eukaryota"/>
</dbReference>
<feature type="domain" description="Peptidase M16 C-terminal" evidence="10">
    <location>
        <begin position="186"/>
        <end position="361"/>
    </location>
</feature>
<dbReference type="Pfam" id="PF00675">
    <property type="entry name" value="Peptidase_M16"/>
    <property type="match status" value="1"/>
</dbReference>
<dbReference type="InterPro" id="IPR011249">
    <property type="entry name" value="Metalloenz_LuxS/M16"/>
</dbReference>
<comment type="cofactor">
    <cofactor evidence="1">
        <name>Zn(2+)</name>
        <dbReference type="ChEBI" id="CHEBI:29105"/>
    </cofactor>
</comment>
<dbReference type="FunFam" id="3.30.830.10:FF:000005">
    <property type="entry name" value="nardilysin isoform X1"/>
    <property type="match status" value="1"/>
</dbReference>
<keyword evidence="3" id="KW-0645">Protease</keyword>
<dbReference type="FunFam" id="3.30.830.10:FF:000012">
    <property type="entry name" value="Protease 3"/>
    <property type="match status" value="1"/>
</dbReference>
<dbReference type="GO" id="GO:0046872">
    <property type="term" value="F:metal ion binding"/>
    <property type="evidence" value="ECO:0007669"/>
    <property type="project" value="UniProtKB-KW"/>
</dbReference>
<name>Q22B82_TETTS</name>
<evidence type="ECO:0000256" key="5">
    <source>
        <dbReference type="ARBA" id="ARBA00022801"/>
    </source>
</evidence>
<dbReference type="HOGENOM" id="CLU_004639_1_1_1"/>
<reference evidence="14" key="1">
    <citation type="journal article" date="2006" name="PLoS Biol.">
        <title>Macronuclear genome sequence of the ciliate Tetrahymena thermophila, a model eukaryote.</title>
        <authorList>
            <person name="Eisen J.A."/>
            <person name="Coyne R.S."/>
            <person name="Wu M."/>
            <person name="Wu D."/>
            <person name="Thiagarajan M."/>
            <person name="Wortman J.R."/>
            <person name="Badger J.H."/>
            <person name="Ren Q."/>
            <person name="Amedeo P."/>
            <person name="Jones K.M."/>
            <person name="Tallon L.J."/>
            <person name="Delcher A.L."/>
            <person name="Salzberg S.L."/>
            <person name="Silva J.C."/>
            <person name="Haas B.J."/>
            <person name="Majoros W.H."/>
            <person name="Farzad M."/>
            <person name="Carlton J.M."/>
            <person name="Smith R.K. Jr."/>
            <person name="Garg J."/>
            <person name="Pearlman R.E."/>
            <person name="Karrer K.M."/>
            <person name="Sun L."/>
            <person name="Manning G."/>
            <person name="Elde N.C."/>
            <person name="Turkewitz A.P."/>
            <person name="Asai D.J."/>
            <person name="Wilkes D.E."/>
            <person name="Wang Y."/>
            <person name="Cai H."/>
            <person name="Collins K."/>
            <person name="Stewart B.A."/>
            <person name="Lee S.R."/>
            <person name="Wilamowska K."/>
            <person name="Weinberg Z."/>
            <person name="Ruzzo W.L."/>
            <person name="Wloga D."/>
            <person name="Gaertig J."/>
            <person name="Frankel J."/>
            <person name="Tsao C.-C."/>
            <person name="Gorovsky M.A."/>
            <person name="Keeling P.J."/>
            <person name="Waller R.F."/>
            <person name="Patron N.J."/>
            <person name="Cherry J.M."/>
            <person name="Stover N.A."/>
            <person name="Krieger C.J."/>
            <person name="del Toro C."/>
            <person name="Ryder H.F."/>
            <person name="Williamson S.C."/>
            <person name="Barbeau R.A."/>
            <person name="Hamilton E.P."/>
            <person name="Orias E."/>
        </authorList>
    </citation>
    <scope>NUCLEOTIDE SEQUENCE [LARGE SCALE GENOMIC DNA]</scope>
    <source>
        <strain evidence="14">SB210</strain>
    </source>
</reference>
<dbReference type="InterPro" id="IPR032632">
    <property type="entry name" value="Peptidase_M16_M"/>
</dbReference>
<accession>Q22B82</accession>
<evidence type="ECO:0000259" key="9">
    <source>
        <dbReference type="Pfam" id="PF00675"/>
    </source>
</evidence>
<dbReference type="STRING" id="312017.Q22B82"/>
<organism evidence="13 14">
    <name type="scientific">Tetrahymena thermophila (strain SB210)</name>
    <dbReference type="NCBI Taxonomy" id="312017"/>
    <lineage>
        <taxon>Eukaryota</taxon>
        <taxon>Sar</taxon>
        <taxon>Alveolata</taxon>
        <taxon>Ciliophora</taxon>
        <taxon>Intramacronucleata</taxon>
        <taxon>Oligohymenophorea</taxon>
        <taxon>Hymenostomatida</taxon>
        <taxon>Tetrahymenina</taxon>
        <taxon>Tetrahymenidae</taxon>
        <taxon>Tetrahymena</taxon>
    </lineage>
</organism>
<dbReference type="InterPro" id="IPR050626">
    <property type="entry name" value="Peptidase_M16"/>
</dbReference>
<dbReference type="PANTHER" id="PTHR43690">
    <property type="entry name" value="NARDILYSIN"/>
    <property type="match status" value="1"/>
</dbReference>
<dbReference type="Gene3D" id="3.30.830.10">
    <property type="entry name" value="Metalloenzyme, LuxS/M16 peptidase-like"/>
    <property type="match status" value="4"/>
</dbReference>
<feature type="domain" description="Peptidase M16 N-terminal" evidence="9">
    <location>
        <begin position="30"/>
        <end position="165"/>
    </location>
</feature>
<keyword evidence="4" id="KW-0479">Metal-binding</keyword>
<keyword evidence="14" id="KW-1185">Reference proteome</keyword>
<dbReference type="GO" id="GO:0006508">
    <property type="term" value="P:proteolysis"/>
    <property type="evidence" value="ECO:0007669"/>
    <property type="project" value="UniProtKB-KW"/>
</dbReference>
<dbReference type="SUPFAM" id="SSF63411">
    <property type="entry name" value="LuxS/MPP-like metallohydrolase"/>
    <property type="match status" value="4"/>
</dbReference>
<dbReference type="RefSeq" id="XP_001030234.1">
    <property type="nucleotide sequence ID" value="XM_001030234.1"/>
</dbReference>